<feature type="compositionally biased region" description="Low complexity" evidence="1">
    <location>
        <begin position="771"/>
        <end position="782"/>
    </location>
</feature>
<evidence type="ECO:0000259" key="2">
    <source>
        <dbReference type="Pfam" id="PF06985"/>
    </source>
</evidence>
<reference evidence="4" key="5">
    <citation type="submission" date="2015-06" db="UniProtKB">
        <authorList>
            <consortium name="EnsemblFungi"/>
        </authorList>
    </citation>
    <scope>IDENTIFICATION</scope>
    <source>
        <strain evidence="4">ATCC 64411</strain>
    </source>
</reference>
<proteinExistence type="predicted"/>
<organism evidence="4 5">
    <name type="scientific">Magnaporthiopsis poae (strain ATCC 64411 / 73-15)</name>
    <name type="common">Kentucky bluegrass fungus</name>
    <name type="synonym">Magnaporthe poae</name>
    <dbReference type="NCBI Taxonomy" id="644358"/>
    <lineage>
        <taxon>Eukaryota</taxon>
        <taxon>Fungi</taxon>
        <taxon>Dikarya</taxon>
        <taxon>Ascomycota</taxon>
        <taxon>Pezizomycotina</taxon>
        <taxon>Sordariomycetes</taxon>
        <taxon>Sordariomycetidae</taxon>
        <taxon>Magnaporthales</taxon>
        <taxon>Magnaporthaceae</taxon>
        <taxon>Magnaporthiopsis</taxon>
    </lineage>
</organism>
<dbReference type="EMBL" id="GL876968">
    <property type="protein sequence ID" value="KLU85376.1"/>
    <property type="molecule type" value="Genomic_DNA"/>
</dbReference>
<feature type="region of interest" description="Disordered" evidence="1">
    <location>
        <begin position="766"/>
        <end position="785"/>
    </location>
</feature>
<evidence type="ECO:0000313" key="5">
    <source>
        <dbReference type="Proteomes" id="UP000011715"/>
    </source>
</evidence>
<reference evidence="4" key="4">
    <citation type="journal article" date="2015" name="G3 (Bethesda)">
        <title>Genome sequences of three phytopathogenic species of the Magnaporthaceae family of fungi.</title>
        <authorList>
            <person name="Okagaki L.H."/>
            <person name="Nunes C.C."/>
            <person name="Sailsbery J."/>
            <person name="Clay B."/>
            <person name="Brown D."/>
            <person name="John T."/>
            <person name="Oh Y."/>
            <person name="Young N."/>
            <person name="Fitzgerald M."/>
            <person name="Haas B.J."/>
            <person name="Zeng Q."/>
            <person name="Young S."/>
            <person name="Adiconis X."/>
            <person name="Fan L."/>
            <person name="Levin J.Z."/>
            <person name="Mitchell T.K."/>
            <person name="Okubara P.A."/>
            <person name="Farman M.L."/>
            <person name="Kohn L.M."/>
            <person name="Birren B."/>
            <person name="Ma L.-J."/>
            <person name="Dean R.A."/>
        </authorList>
    </citation>
    <scope>NUCLEOTIDE SEQUENCE</scope>
    <source>
        <strain evidence="4">ATCC 64411 / 73-15</strain>
    </source>
</reference>
<gene>
    <name evidence="3" type="ORF">MAPG_04402</name>
</gene>
<dbReference type="PANTHER" id="PTHR33112:SF16">
    <property type="entry name" value="HETEROKARYON INCOMPATIBILITY DOMAIN-CONTAINING PROTEIN"/>
    <property type="match status" value="1"/>
</dbReference>
<dbReference type="eggNOG" id="ENOG502RX30">
    <property type="taxonomic scope" value="Eukaryota"/>
</dbReference>
<dbReference type="InterPro" id="IPR010730">
    <property type="entry name" value="HET"/>
</dbReference>
<feature type="domain" description="Heterokaryon incompatibility" evidence="2">
    <location>
        <begin position="317"/>
        <end position="470"/>
    </location>
</feature>
<dbReference type="VEuPathDB" id="FungiDB:MAPG_04402"/>
<feature type="compositionally biased region" description="Acidic residues" evidence="1">
    <location>
        <begin position="1"/>
        <end position="15"/>
    </location>
</feature>
<dbReference type="Pfam" id="PF06985">
    <property type="entry name" value="HET"/>
    <property type="match status" value="1"/>
</dbReference>
<dbReference type="EMBL" id="ADBL01001044">
    <property type="status" value="NOT_ANNOTATED_CDS"/>
    <property type="molecule type" value="Genomic_DNA"/>
</dbReference>
<evidence type="ECO:0000256" key="1">
    <source>
        <dbReference type="SAM" id="MobiDB-lite"/>
    </source>
</evidence>
<feature type="region of interest" description="Disordered" evidence="1">
    <location>
        <begin position="695"/>
        <end position="719"/>
    </location>
</feature>
<evidence type="ECO:0000313" key="4">
    <source>
        <dbReference type="EnsemblFungi" id="MAPG_04402T0"/>
    </source>
</evidence>
<reference evidence="3" key="3">
    <citation type="submission" date="2011-03" db="EMBL/GenBank/DDBJ databases">
        <title>Annotation of Magnaporthe poae ATCC 64411.</title>
        <authorList>
            <person name="Ma L.-J."/>
            <person name="Dead R."/>
            <person name="Young S.K."/>
            <person name="Zeng Q."/>
            <person name="Gargeya S."/>
            <person name="Fitzgerald M."/>
            <person name="Haas B."/>
            <person name="Abouelleil A."/>
            <person name="Alvarado L."/>
            <person name="Arachchi H.M."/>
            <person name="Berlin A."/>
            <person name="Brown A."/>
            <person name="Chapman S.B."/>
            <person name="Chen Z."/>
            <person name="Dunbar C."/>
            <person name="Freedman E."/>
            <person name="Gearin G."/>
            <person name="Gellesch M."/>
            <person name="Goldberg J."/>
            <person name="Griggs A."/>
            <person name="Gujja S."/>
            <person name="Heiman D."/>
            <person name="Howarth C."/>
            <person name="Larson L."/>
            <person name="Lui A."/>
            <person name="MacDonald P.J.P."/>
            <person name="Mehta T."/>
            <person name="Montmayeur A."/>
            <person name="Murphy C."/>
            <person name="Neiman D."/>
            <person name="Pearson M."/>
            <person name="Priest M."/>
            <person name="Roberts A."/>
            <person name="Saif S."/>
            <person name="Shea T."/>
            <person name="Shenoy N."/>
            <person name="Sisk P."/>
            <person name="Stolte C."/>
            <person name="Sykes S."/>
            <person name="Yandava C."/>
            <person name="Wortman J."/>
            <person name="Nusbaum C."/>
            <person name="Birren B."/>
        </authorList>
    </citation>
    <scope>NUCLEOTIDE SEQUENCE</scope>
    <source>
        <strain evidence="3">ATCC 64411</strain>
    </source>
</reference>
<evidence type="ECO:0000313" key="3">
    <source>
        <dbReference type="EMBL" id="KLU85376.1"/>
    </source>
</evidence>
<protein>
    <recommendedName>
        <fullName evidence="2">Heterokaryon incompatibility domain-containing protein</fullName>
    </recommendedName>
</protein>
<reference evidence="5" key="1">
    <citation type="submission" date="2010-05" db="EMBL/GenBank/DDBJ databases">
        <title>The genome sequence of Magnaporthe poae strain ATCC 64411.</title>
        <authorList>
            <person name="Ma L.-J."/>
            <person name="Dead R."/>
            <person name="Young S."/>
            <person name="Zeng Q."/>
            <person name="Koehrsen M."/>
            <person name="Alvarado L."/>
            <person name="Berlin A."/>
            <person name="Chapman S.B."/>
            <person name="Chen Z."/>
            <person name="Freedman E."/>
            <person name="Gellesch M."/>
            <person name="Goldberg J."/>
            <person name="Griggs A."/>
            <person name="Gujja S."/>
            <person name="Heilman E.R."/>
            <person name="Heiman D."/>
            <person name="Hepburn T."/>
            <person name="Howarth C."/>
            <person name="Jen D."/>
            <person name="Larson L."/>
            <person name="Mehta T."/>
            <person name="Neiman D."/>
            <person name="Pearson M."/>
            <person name="Roberts A."/>
            <person name="Saif S."/>
            <person name="Shea T."/>
            <person name="Shenoy N."/>
            <person name="Sisk P."/>
            <person name="Stolte C."/>
            <person name="Sykes S."/>
            <person name="Walk T."/>
            <person name="White J."/>
            <person name="Yandava C."/>
            <person name="Haas B."/>
            <person name="Nusbaum C."/>
            <person name="Birren B."/>
        </authorList>
    </citation>
    <scope>NUCLEOTIDE SEQUENCE [LARGE SCALE GENOMIC DNA]</scope>
    <source>
        <strain evidence="5">ATCC 64411 / 73-15</strain>
    </source>
</reference>
<dbReference type="AlphaFoldDB" id="A0A0C4DWM3"/>
<keyword evidence="5" id="KW-1185">Reference proteome</keyword>
<dbReference type="Proteomes" id="UP000011715">
    <property type="component" value="Unassembled WGS sequence"/>
</dbReference>
<dbReference type="STRING" id="644358.A0A0C4DWM3"/>
<reference evidence="3" key="2">
    <citation type="submission" date="2010-05" db="EMBL/GenBank/DDBJ databases">
        <title>The Genome Sequence of Magnaporthe poae strain ATCC 64411.</title>
        <authorList>
            <consortium name="The Broad Institute Genome Sequencing Platform"/>
            <consortium name="Broad Institute Genome Sequencing Center for Infectious Disease"/>
            <person name="Ma L.-J."/>
            <person name="Dead R."/>
            <person name="Young S."/>
            <person name="Zeng Q."/>
            <person name="Koehrsen M."/>
            <person name="Alvarado L."/>
            <person name="Berlin A."/>
            <person name="Chapman S.B."/>
            <person name="Chen Z."/>
            <person name="Freedman E."/>
            <person name="Gellesch M."/>
            <person name="Goldberg J."/>
            <person name="Griggs A."/>
            <person name="Gujja S."/>
            <person name="Heilman E.R."/>
            <person name="Heiman D."/>
            <person name="Hepburn T."/>
            <person name="Howarth C."/>
            <person name="Jen D."/>
            <person name="Larson L."/>
            <person name="Mehta T."/>
            <person name="Neiman D."/>
            <person name="Pearson M."/>
            <person name="Roberts A."/>
            <person name="Saif S."/>
            <person name="Shea T."/>
            <person name="Shenoy N."/>
            <person name="Sisk P."/>
            <person name="Stolte C."/>
            <person name="Sykes S."/>
            <person name="Walk T."/>
            <person name="White J."/>
            <person name="Yandava C."/>
            <person name="Haas B."/>
            <person name="Nusbaum C."/>
            <person name="Birren B."/>
        </authorList>
    </citation>
    <scope>NUCLEOTIDE SEQUENCE</scope>
    <source>
        <strain evidence="3">ATCC 64411</strain>
    </source>
</reference>
<sequence>MPDVEGMDGEIETEEEKEHTKRATTIPTKHPDGRNSSREVGLEIPALVPFAEGFEEAPHWQAPKSHALVQLHKTVEGQPKAEQHSKNRSCAPLGMAETVTQPALCERWREISLDELLSPGGLLCGLRSEIERCGCRLCETIKQELLNNDIYLERCRLTTAIDFWQVREDFIKKGPAPVGDGTVRLYLDHFNASDSGIPERLQLCFIKIEYETEVVDPYAPWIGSKRTAQIKFTRYQDPESPTDGDKFYSHWFPIPEGDSPEQYRIVLDWIKDCEENHAECKLPSALSGFSPSRLVKLGSPGELRLVEPRKEGVCEPYLALSYCWGKAQSQVYVTTPQNVEERLRVGFAEDELPPTIRDAVRVTRKLNRSYLWVDALCILQGRSPEAAVDWRFECGQMKHIYVNADLTLVAARAAGVDGGMFAPRQTPPPEVTFRSALHPEYDGCVMLAGQHHFTSLEEEPLFSRGWACQERLLARRLVIYGSEDVIWQCQKNMEPKTSAGGGCRFDGSSTYRLPPAFASDAERMTCWHNVVTDYTRREVSVETDKLPALAGLARLFRGRATGGGDQYLAGLWRSSILHDLCWKYARVYKDRESTDNYKMLRKGLRTPSRYRAPSWSWAAVDGMVNFGNTWEAYGAQPCAQVVDCVVTPTFGGDGDEFGEVSGGTLTIRGSLADMRSFTWFHFKQTAGGVGYGDGYIRRNGGGDPIDEEHQPNQQSGSWLSVSLDGEAGQALDGPPHERLPGNSMSLEGFWFLRLWPQTSLMLRPRAGGDGAAAESPSSSSSGPREFTRVGIVLNMSWRHVPGGEADCASWYADPNTASIETIRIV</sequence>
<dbReference type="OMA" id="CERWREI"/>
<dbReference type="EnsemblFungi" id="MAPG_04402T0">
    <property type="protein sequence ID" value="MAPG_04402T0"/>
    <property type="gene ID" value="MAPG_04402"/>
</dbReference>
<accession>A0A0C4DWM3</accession>
<feature type="region of interest" description="Disordered" evidence="1">
    <location>
        <begin position="1"/>
        <end position="39"/>
    </location>
</feature>
<feature type="compositionally biased region" description="Basic and acidic residues" evidence="1">
    <location>
        <begin position="29"/>
        <end position="39"/>
    </location>
</feature>
<dbReference type="OrthoDB" id="47007at2759"/>
<dbReference type="PANTHER" id="PTHR33112">
    <property type="entry name" value="DOMAIN PROTEIN, PUTATIVE-RELATED"/>
    <property type="match status" value="1"/>
</dbReference>
<name>A0A0C4DWM3_MAGP6</name>